<dbReference type="AlphaFoldDB" id="A0A0S8GFA2"/>
<dbReference type="CDD" id="cd06577">
    <property type="entry name" value="PASTA_pknB"/>
    <property type="match status" value="3"/>
</dbReference>
<dbReference type="EMBL" id="LJUI01000005">
    <property type="protein sequence ID" value="KPK71281.1"/>
    <property type="molecule type" value="Genomic_DNA"/>
</dbReference>
<keyword evidence="1" id="KW-0472">Membrane</keyword>
<organism evidence="3 4">
    <name type="scientific">candidate division TA06 bacterium SM23_40</name>
    <dbReference type="NCBI Taxonomy" id="1703774"/>
    <lineage>
        <taxon>Bacteria</taxon>
        <taxon>Bacteria division TA06</taxon>
    </lineage>
</organism>
<dbReference type="Proteomes" id="UP000051717">
    <property type="component" value="Unassembled WGS sequence"/>
</dbReference>
<evidence type="ECO:0000259" key="2">
    <source>
        <dbReference type="PROSITE" id="PS51178"/>
    </source>
</evidence>
<feature type="domain" description="PASTA" evidence="2">
    <location>
        <begin position="110"/>
        <end position="177"/>
    </location>
</feature>
<dbReference type="Gene3D" id="3.30.10.20">
    <property type="match status" value="3"/>
</dbReference>
<feature type="transmembrane region" description="Helical" evidence="1">
    <location>
        <begin position="12"/>
        <end position="35"/>
    </location>
</feature>
<dbReference type="SMART" id="SM00740">
    <property type="entry name" value="PASTA"/>
    <property type="match status" value="3"/>
</dbReference>
<protein>
    <recommendedName>
        <fullName evidence="2">PASTA domain-containing protein</fullName>
    </recommendedName>
</protein>
<evidence type="ECO:0000313" key="4">
    <source>
        <dbReference type="Proteomes" id="UP000051717"/>
    </source>
</evidence>
<feature type="domain" description="PASTA" evidence="2">
    <location>
        <begin position="43"/>
        <end position="109"/>
    </location>
</feature>
<keyword evidence="1" id="KW-1133">Transmembrane helix</keyword>
<evidence type="ECO:0000313" key="3">
    <source>
        <dbReference type="EMBL" id="KPK71281.1"/>
    </source>
</evidence>
<dbReference type="PROSITE" id="PS51178">
    <property type="entry name" value="PASTA"/>
    <property type="match status" value="3"/>
</dbReference>
<evidence type="ECO:0000256" key="1">
    <source>
        <dbReference type="SAM" id="Phobius"/>
    </source>
</evidence>
<dbReference type="InterPro" id="IPR005543">
    <property type="entry name" value="PASTA_dom"/>
</dbReference>
<dbReference type="Pfam" id="PF03793">
    <property type="entry name" value="PASTA"/>
    <property type="match status" value="3"/>
</dbReference>
<comment type="caution">
    <text evidence="3">The sequence shown here is derived from an EMBL/GenBank/DDBJ whole genome shotgun (WGS) entry which is preliminary data.</text>
</comment>
<sequence length="250" mass="26668">MMVSDLGRWTKRVVIAGIVAISSFIFGLLLFNYFIMPRVVGLGEEVEVPNVVGLSRSQATATLEEEGLSGIVEGERFDSNVPEGFVAAQDPLPATLVKKGRTVALILSRGPEMVEVPHLDGVELKLAKTVLVRAGLSVGRVDSVASGEVPVGHVVSSDPAGGEILPRGSSILLRVRFEEEFLFEMPELIGVTLAQAQVVILEQKLVLGDVRYVFRPSEPEGIVLMQVPQAGSRVSEGDTVELAVASRGGL</sequence>
<gene>
    <name evidence="3" type="ORF">AMJ82_01315</name>
</gene>
<keyword evidence="1" id="KW-0812">Transmembrane</keyword>
<accession>A0A0S8GFA2</accession>
<feature type="domain" description="PASTA" evidence="2">
    <location>
        <begin position="178"/>
        <end position="246"/>
    </location>
</feature>
<name>A0A0S8GFA2_UNCT6</name>
<proteinExistence type="predicted"/>
<dbReference type="SUPFAM" id="SSF54184">
    <property type="entry name" value="Penicillin-binding protein 2x (pbp-2x), c-terminal domain"/>
    <property type="match status" value="1"/>
</dbReference>
<reference evidence="3 4" key="1">
    <citation type="journal article" date="2015" name="Microbiome">
        <title>Genomic resolution of linkages in carbon, nitrogen, and sulfur cycling among widespread estuary sediment bacteria.</title>
        <authorList>
            <person name="Baker B.J."/>
            <person name="Lazar C.S."/>
            <person name="Teske A.P."/>
            <person name="Dick G.J."/>
        </authorList>
    </citation>
    <scope>NUCLEOTIDE SEQUENCE [LARGE SCALE GENOMIC DNA]</scope>
    <source>
        <strain evidence="3">SM23_40</strain>
    </source>
</reference>